<dbReference type="GO" id="GO:0051537">
    <property type="term" value="F:2 iron, 2 sulfur cluster binding"/>
    <property type="evidence" value="ECO:0007669"/>
    <property type="project" value="UniProtKB-KW"/>
</dbReference>
<dbReference type="STRING" id="984262.SGRA_2187"/>
<dbReference type="PROSITE" id="PS51257">
    <property type="entry name" value="PROKAR_LIPOPROTEIN"/>
    <property type="match status" value="1"/>
</dbReference>
<dbReference type="Proteomes" id="UP000007519">
    <property type="component" value="Chromosome"/>
</dbReference>
<reference evidence="6 7" key="1">
    <citation type="journal article" date="2012" name="Stand. Genomic Sci.">
        <title>Complete genome sequencing and analysis of Saprospira grandis str. Lewin, a predatory marine bacterium.</title>
        <authorList>
            <person name="Saw J.H."/>
            <person name="Yuryev A."/>
            <person name="Kanbe M."/>
            <person name="Hou S."/>
            <person name="Young A.G."/>
            <person name="Aizawa S."/>
            <person name="Alam M."/>
        </authorList>
    </citation>
    <scope>NUCLEOTIDE SEQUENCE [LARGE SCALE GENOMIC DNA]</scope>
    <source>
        <strain evidence="6 7">Lewin</strain>
    </source>
</reference>
<evidence type="ECO:0000259" key="5">
    <source>
        <dbReference type="PROSITE" id="PS51296"/>
    </source>
</evidence>
<feature type="domain" description="Rieske" evidence="5">
    <location>
        <begin position="40"/>
        <end position="135"/>
    </location>
</feature>
<dbReference type="InterPro" id="IPR036922">
    <property type="entry name" value="Rieske_2Fe-2S_sf"/>
</dbReference>
<keyword evidence="1" id="KW-0001">2Fe-2S</keyword>
<keyword evidence="2" id="KW-0479">Metal-binding</keyword>
<keyword evidence="7" id="KW-1185">Reference proteome</keyword>
<accession>H6L389</accession>
<dbReference type="Gene3D" id="2.102.10.10">
    <property type="entry name" value="Rieske [2Fe-2S] iron-sulphur domain"/>
    <property type="match status" value="1"/>
</dbReference>
<dbReference type="OrthoDB" id="165343at2"/>
<evidence type="ECO:0000256" key="4">
    <source>
        <dbReference type="ARBA" id="ARBA00023014"/>
    </source>
</evidence>
<dbReference type="GO" id="GO:0046872">
    <property type="term" value="F:metal ion binding"/>
    <property type="evidence" value="ECO:0007669"/>
    <property type="project" value="UniProtKB-KW"/>
</dbReference>
<proteinExistence type="predicted"/>
<dbReference type="PROSITE" id="PS51296">
    <property type="entry name" value="RIESKE"/>
    <property type="match status" value="1"/>
</dbReference>
<organism evidence="6 7">
    <name type="scientific">Saprospira grandis (strain Lewin)</name>
    <dbReference type="NCBI Taxonomy" id="984262"/>
    <lineage>
        <taxon>Bacteria</taxon>
        <taxon>Pseudomonadati</taxon>
        <taxon>Bacteroidota</taxon>
        <taxon>Saprospiria</taxon>
        <taxon>Saprospirales</taxon>
        <taxon>Saprospiraceae</taxon>
        <taxon>Saprospira</taxon>
    </lineage>
</organism>
<dbReference type="Pfam" id="PF00355">
    <property type="entry name" value="Rieske"/>
    <property type="match status" value="1"/>
</dbReference>
<dbReference type="KEGG" id="sgn:SGRA_2187"/>
<evidence type="ECO:0000256" key="2">
    <source>
        <dbReference type="ARBA" id="ARBA00022723"/>
    </source>
</evidence>
<keyword evidence="4" id="KW-0411">Iron-sulfur</keyword>
<name>H6L389_SAPGL</name>
<dbReference type="AlphaFoldDB" id="H6L389"/>
<gene>
    <name evidence="6" type="ordered locus">SGRA_2187</name>
</gene>
<dbReference type="SUPFAM" id="SSF50022">
    <property type="entry name" value="ISP domain"/>
    <property type="match status" value="1"/>
</dbReference>
<evidence type="ECO:0000256" key="3">
    <source>
        <dbReference type="ARBA" id="ARBA00023004"/>
    </source>
</evidence>
<evidence type="ECO:0000256" key="1">
    <source>
        <dbReference type="ARBA" id="ARBA00022714"/>
    </source>
</evidence>
<evidence type="ECO:0000313" key="7">
    <source>
        <dbReference type="Proteomes" id="UP000007519"/>
    </source>
</evidence>
<dbReference type="EMBL" id="CP002831">
    <property type="protein sequence ID" value="AFC24916.1"/>
    <property type="molecule type" value="Genomic_DNA"/>
</dbReference>
<dbReference type="RefSeq" id="WP_015692532.1">
    <property type="nucleotide sequence ID" value="NC_016940.1"/>
</dbReference>
<protein>
    <submittedName>
        <fullName evidence="6">Rieske (2Fe-2S) domain protein</fullName>
    </submittedName>
</protein>
<dbReference type="eggNOG" id="COG0723">
    <property type="taxonomic scope" value="Bacteria"/>
</dbReference>
<sequence length="137" mass="15180">MQRKEFLKTLGAGALFALTAGCFGGCSKDDEDFAPTEDVDFTIDLSDPTYDNLQQNGGYIIKDRVVVAKDDNGNYVAATQRCSHEGFYEVSLQNNEWFCGQHGARFDLSGQGLNSEASRNLTIYQTELNGQMLRVFS</sequence>
<evidence type="ECO:0000313" key="6">
    <source>
        <dbReference type="EMBL" id="AFC24916.1"/>
    </source>
</evidence>
<keyword evidence="3" id="KW-0408">Iron</keyword>
<dbReference type="HOGENOM" id="CLU_055690_1_2_10"/>
<dbReference type="InterPro" id="IPR017941">
    <property type="entry name" value="Rieske_2Fe-2S"/>
</dbReference>